<proteinExistence type="predicted"/>
<comment type="caution">
    <text evidence="2">The sequence shown here is derived from an EMBL/GenBank/DDBJ whole genome shotgun (WGS) entry which is preliminary data.</text>
</comment>
<dbReference type="Proteomes" id="UP001552299">
    <property type="component" value="Unassembled WGS sequence"/>
</dbReference>
<name>A0ABD0VQS4_DENTH</name>
<evidence type="ECO:0000313" key="2">
    <source>
        <dbReference type="EMBL" id="KAL0927430.1"/>
    </source>
</evidence>
<sequence>MSRYENKKKDINVQMDIQNRKIDSTSQRSNLSQDKPDTTNKVSHSPLKHIRRCNYLLCWARELPWLQKWIWNLWNIHSNSTELLNKQKNRIHRLKSISQFHNLSSEYSVLRFNLQILIHVHIDLHLNLVVFFLDKSNLIYSLIEVLLLPQARSPSGIPGNEKETSYLPSMKPN</sequence>
<reference evidence="2 3" key="1">
    <citation type="journal article" date="2024" name="Plant Biotechnol. J.">
        <title>Dendrobium thyrsiflorum genome and its molecular insights into genes involved in important horticultural traits.</title>
        <authorList>
            <person name="Chen B."/>
            <person name="Wang J.Y."/>
            <person name="Zheng P.J."/>
            <person name="Li K.L."/>
            <person name="Liang Y.M."/>
            <person name="Chen X.F."/>
            <person name="Zhang C."/>
            <person name="Zhao X."/>
            <person name="He X."/>
            <person name="Zhang G.Q."/>
            <person name="Liu Z.J."/>
            <person name="Xu Q."/>
        </authorList>
    </citation>
    <scope>NUCLEOTIDE SEQUENCE [LARGE SCALE GENOMIC DNA]</scope>
    <source>
        <strain evidence="2">GZMU011</strain>
    </source>
</reference>
<protein>
    <submittedName>
        <fullName evidence="2">Uncharacterized protein</fullName>
    </submittedName>
</protein>
<dbReference type="EMBL" id="JANQDX010000002">
    <property type="protein sequence ID" value="KAL0927430.1"/>
    <property type="molecule type" value="Genomic_DNA"/>
</dbReference>
<gene>
    <name evidence="2" type="ORF">M5K25_001598</name>
</gene>
<evidence type="ECO:0000256" key="1">
    <source>
        <dbReference type="SAM" id="MobiDB-lite"/>
    </source>
</evidence>
<keyword evidence="3" id="KW-1185">Reference proteome</keyword>
<evidence type="ECO:0000313" key="3">
    <source>
        <dbReference type="Proteomes" id="UP001552299"/>
    </source>
</evidence>
<feature type="compositionally biased region" description="Polar residues" evidence="1">
    <location>
        <begin position="24"/>
        <end position="43"/>
    </location>
</feature>
<accession>A0ABD0VQS4</accession>
<dbReference type="AlphaFoldDB" id="A0ABD0VQS4"/>
<feature type="region of interest" description="Disordered" evidence="1">
    <location>
        <begin position="15"/>
        <end position="43"/>
    </location>
</feature>
<organism evidence="2 3">
    <name type="scientific">Dendrobium thyrsiflorum</name>
    <name type="common">Pinecone-like raceme dendrobium</name>
    <name type="synonym">Orchid</name>
    <dbReference type="NCBI Taxonomy" id="117978"/>
    <lineage>
        <taxon>Eukaryota</taxon>
        <taxon>Viridiplantae</taxon>
        <taxon>Streptophyta</taxon>
        <taxon>Embryophyta</taxon>
        <taxon>Tracheophyta</taxon>
        <taxon>Spermatophyta</taxon>
        <taxon>Magnoliopsida</taxon>
        <taxon>Liliopsida</taxon>
        <taxon>Asparagales</taxon>
        <taxon>Orchidaceae</taxon>
        <taxon>Epidendroideae</taxon>
        <taxon>Malaxideae</taxon>
        <taxon>Dendrobiinae</taxon>
        <taxon>Dendrobium</taxon>
    </lineage>
</organism>